<evidence type="ECO:0000259" key="3">
    <source>
        <dbReference type="Pfam" id="PF02230"/>
    </source>
</evidence>
<dbReference type="InterPro" id="IPR050955">
    <property type="entry name" value="Plant_Biomass_Hydrol_Est"/>
</dbReference>
<dbReference type="Pfam" id="PF02230">
    <property type="entry name" value="Abhydrolase_2"/>
    <property type="match status" value="1"/>
</dbReference>
<dbReference type="EMBL" id="AAOH01000001">
    <property type="protein sequence ID" value="EAR30093.1"/>
    <property type="molecule type" value="Genomic_DNA"/>
</dbReference>
<keyword evidence="5" id="KW-1185">Reference proteome</keyword>
<evidence type="ECO:0000256" key="2">
    <source>
        <dbReference type="ARBA" id="ARBA00022801"/>
    </source>
</evidence>
<dbReference type="Proteomes" id="UP000006201">
    <property type="component" value="Unassembled WGS sequence"/>
</dbReference>
<feature type="domain" description="Phospholipase/carboxylesterase/thioesterase" evidence="3">
    <location>
        <begin position="103"/>
        <end position="226"/>
    </location>
</feature>
<reference evidence="4 5" key="1">
    <citation type="submission" date="2006-02" db="EMBL/GenBank/DDBJ databases">
        <authorList>
            <person name="Moran M.A."/>
            <person name="Kjelleberg S."/>
            <person name="Egan S."/>
            <person name="Saunders N."/>
            <person name="Thomas T."/>
            <person name="Ferriera S."/>
            <person name="Johnson J."/>
            <person name="Kravitz S."/>
            <person name="Halpern A."/>
            <person name="Remington K."/>
            <person name="Beeson K."/>
            <person name="Tran B."/>
            <person name="Rogers Y.-H."/>
            <person name="Friedman R."/>
            <person name="Venter J.C."/>
        </authorList>
    </citation>
    <scope>NUCLEOTIDE SEQUENCE [LARGE SCALE GENOMIC DNA]</scope>
    <source>
        <strain evidence="4 5">D2</strain>
    </source>
</reference>
<protein>
    <recommendedName>
        <fullName evidence="3">Phospholipase/carboxylesterase/thioesterase domain-containing protein</fullName>
    </recommendedName>
</protein>
<organism evidence="4 5">
    <name type="scientific">Pseudoalteromonas tunicata D2</name>
    <dbReference type="NCBI Taxonomy" id="87626"/>
    <lineage>
        <taxon>Bacteria</taxon>
        <taxon>Pseudomonadati</taxon>
        <taxon>Pseudomonadota</taxon>
        <taxon>Gammaproteobacteria</taxon>
        <taxon>Alteromonadales</taxon>
        <taxon>Pseudoalteromonadaceae</taxon>
        <taxon>Pseudoalteromonas</taxon>
    </lineage>
</organism>
<comment type="caution">
    <text evidence="4">The sequence shown here is derived from an EMBL/GenBank/DDBJ whole genome shotgun (WGS) entry which is preliminary data.</text>
</comment>
<keyword evidence="2" id="KW-0378">Hydrolase</keyword>
<dbReference type="SUPFAM" id="SSF53474">
    <property type="entry name" value="alpha/beta-Hydrolases"/>
    <property type="match status" value="1"/>
</dbReference>
<sequence>MSLFQVQKQSLIQSLQFKSEQPVGRSYHTRINEVGVKFYYALDVPKDYQIKKAYPLHIFLHGLVSRAKGRKKQALDASLADFSLPDSINVFPMGWKQAMWWTSTQVDNIHQIIEDLKTQYHIDTNRVFLHGVSDGGHGVYYLGAHTPTPFAGFIPIIASPFVLAPQNGAEHPTFLSNLINKPWLIINTSRDQLYPSKNIAPFVSHLRKAGATVEFISIEGAKHSVAWYENYRQNIIDFVNSNQRNPYPERLYWEVDAQLSYPRYHWLVIDDVLPTEDPKFVSLLQQGNSITINSQHISKLTLLLSPEQFDFSQEISIENNNELIFKGKVRFDNAILNKWYQVDHDIAQLYGAQLQLNLH</sequence>
<gene>
    <name evidence="4" type="ORF">PTD2_00951</name>
</gene>
<dbReference type="PANTHER" id="PTHR43037">
    <property type="entry name" value="UNNAMED PRODUCT-RELATED"/>
    <property type="match status" value="1"/>
</dbReference>
<keyword evidence="1" id="KW-0732">Signal</keyword>
<dbReference type="HOGENOM" id="CLU_771325_0_0_6"/>
<dbReference type="Gene3D" id="3.40.50.1820">
    <property type="entry name" value="alpha/beta hydrolase"/>
    <property type="match status" value="1"/>
</dbReference>
<proteinExistence type="predicted"/>
<accession>A4C3G1</accession>
<evidence type="ECO:0000256" key="1">
    <source>
        <dbReference type="ARBA" id="ARBA00022729"/>
    </source>
</evidence>
<evidence type="ECO:0000313" key="4">
    <source>
        <dbReference type="EMBL" id="EAR30093.1"/>
    </source>
</evidence>
<name>A4C3G1_9GAMM</name>
<dbReference type="eggNOG" id="COG4099">
    <property type="taxonomic scope" value="Bacteria"/>
</dbReference>
<dbReference type="AlphaFoldDB" id="A4C3G1"/>
<dbReference type="STRING" id="87626.PTD2_00951"/>
<evidence type="ECO:0000313" key="5">
    <source>
        <dbReference type="Proteomes" id="UP000006201"/>
    </source>
</evidence>
<dbReference type="PANTHER" id="PTHR43037:SF5">
    <property type="entry name" value="FERULOYL ESTERASE"/>
    <property type="match status" value="1"/>
</dbReference>
<dbReference type="InterPro" id="IPR003140">
    <property type="entry name" value="PLipase/COase/thioEstase"/>
</dbReference>
<dbReference type="GO" id="GO:0016787">
    <property type="term" value="F:hydrolase activity"/>
    <property type="evidence" value="ECO:0007669"/>
    <property type="project" value="UniProtKB-KW"/>
</dbReference>
<dbReference type="InterPro" id="IPR029058">
    <property type="entry name" value="AB_hydrolase_fold"/>
</dbReference>